<reference evidence="1" key="1">
    <citation type="submission" date="2021-12" db="EMBL/GenBank/DDBJ databases">
        <title>Convergent genome expansion in fungi linked to evolution of root-endophyte symbiosis.</title>
        <authorList>
            <consortium name="DOE Joint Genome Institute"/>
            <person name="Ke Y.-H."/>
            <person name="Bonito G."/>
            <person name="Liao H.-L."/>
            <person name="Looney B."/>
            <person name="Rojas-Flechas A."/>
            <person name="Nash J."/>
            <person name="Hameed K."/>
            <person name="Schadt C."/>
            <person name="Martin F."/>
            <person name="Crous P.W."/>
            <person name="Miettinen O."/>
            <person name="Magnuson J.K."/>
            <person name="Labbe J."/>
            <person name="Jacobson D."/>
            <person name="Doktycz M.J."/>
            <person name="Veneault-Fourrey C."/>
            <person name="Kuo A."/>
            <person name="Mondo S."/>
            <person name="Calhoun S."/>
            <person name="Riley R."/>
            <person name="Ohm R."/>
            <person name="LaButti K."/>
            <person name="Andreopoulos B."/>
            <person name="Pangilinan J."/>
            <person name="Nolan M."/>
            <person name="Tritt A."/>
            <person name="Clum A."/>
            <person name="Lipzen A."/>
            <person name="Daum C."/>
            <person name="Barry K."/>
            <person name="Grigoriev I.V."/>
            <person name="Vilgalys R."/>
        </authorList>
    </citation>
    <scope>NUCLEOTIDE SEQUENCE</scope>
    <source>
        <strain evidence="1">PMI_201</strain>
    </source>
</reference>
<evidence type="ECO:0000313" key="2">
    <source>
        <dbReference type="Proteomes" id="UP001201262"/>
    </source>
</evidence>
<evidence type="ECO:0000313" key="1">
    <source>
        <dbReference type="EMBL" id="KAH8693715.1"/>
    </source>
</evidence>
<dbReference type="SUPFAM" id="SSF53335">
    <property type="entry name" value="S-adenosyl-L-methionine-dependent methyltransferases"/>
    <property type="match status" value="1"/>
</dbReference>
<dbReference type="GO" id="GO:0032259">
    <property type="term" value="P:methylation"/>
    <property type="evidence" value="ECO:0007669"/>
    <property type="project" value="UniProtKB-KW"/>
</dbReference>
<dbReference type="AlphaFoldDB" id="A0AAD4PXI7"/>
<keyword evidence="1" id="KW-0808">Transferase</keyword>
<dbReference type="RefSeq" id="XP_046069385.1">
    <property type="nucleotide sequence ID" value="XM_046216682.1"/>
</dbReference>
<dbReference type="InterPro" id="IPR019410">
    <property type="entry name" value="Methyltransf_16"/>
</dbReference>
<dbReference type="GeneID" id="70246969"/>
<dbReference type="GO" id="GO:0008757">
    <property type="term" value="F:S-adenosylmethionine-dependent methyltransferase activity"/>
    <property type="evidence" value="ECO:0007669"/>
    <property type="project" value="UniProtKB-ARBA"/>
</dbReference>
<comment type="caution">
    <text evidence="1">The sequence shown here is derived from an EMBL/GenBank/DDBJ whole genome shotgun (WGS) entry which is preliminary data.</text>
</comment>
<dbReference type="InterPro" id="IPR029063">
    <property type="entry name" value="SAM-dependent_MTases_sf"/>
</dbReference>
<dbReference type="PANTHER" id="PTHR14614:SF132">
    <property type="entry name" value="PROTEIN-LYSINE METHYLTRANSFERASE C42C1.13"/>
    <property type="match status" value="1"/>
</dbReference>
<dbReference type="GO" id="GO:0005829">
    <property type="term" value="C:cytosol"/>
    <property type="evidence" value="ECO:0007669"/>
    <property type="project" value="TreeGrafter"/>
</dbReference>
<proteinExistence type="predicted"/>
<organism evidence="1 2">
    <name type="scientific">Talaromyces proteolyticus</name>
    <dbReference type="NCBI Taxonomy" id="1131652"/>
    <lineage>
        <taxon>Eukaryota</taxon>
        <taxon>Fungi</taxon>
        <taxon>Dikarya</taxon>
        <taxon>Ascomycota</taxon>
        <taxon>Pezizomycotina</taxon>
        <taxon>Eurotiomycetes</taxon>
        <taxon>Eurotiomycetidae</taxon>
        <taxon>Eurotiales</taxon>
        <taxon>Trichocomaceae</taxon>
        <taxon>Talaromyces</taxon>
        <taxon>Talaromyces sect. Bacilispori</taxon>
    </lineage>
</organism>
<keyword evidence="1" id="KW-0489">Methyltransferase</keyword>
<accession>A0AAD4PXI7</accession>
<dbReference type="Pfam" id="PF10294">
    <property type="entry name" value="Methyltransf_16"/>
    <property type="match status" value="1"/>
</dbReference>
<protein>
    <submittedName>
        <fullName evidence="1">Methyltransferase-domain-containing protein</fullName>
    </submittedName>
</protein>
<dbReference type="Gene3D" id="3.40.50.150">
    <property type="entry name" value="Vaccinia Virus protein VP39"/>
    <property type="match status" value="1"/>
</dbReference>
<dbReference type="Proteomes" id="UP001201262">
    <property type="component" value="Unassembled WGS sequence"/>
</dbReference>
<keyword evidence="2" id="KW-1185">Reference proteome</keyword>
<sequence length="358" mass="38968">MVYYIRFLKPPKLQHGKNGLATASALISITTDLGDAFLAEDVSLQAQLIAGDTNTVLQKKDLLWQAGKRELPVSIGPIRFGLKNQPIGLAIGIKDASSSVFHDELNDSTTLPLVMSGWSASFGGSESATAAKLVERRFNLEEHGQLRIWEETGNNIARHIWDAALAAVICLQSAITNSPSSELQKLQSRFQHGTNKTLRVVELGAGCGIVGIALAQMQPRSAVILTDLPEVNDIVSRNMRLAHLAAGSSVEFQVLDWDEPHGDVFADGLDLILVSDCTYNADSLPALVLVLSHATRRSPDALVLVSLKRRHDSEAVFFELMQAASFRIVEQTAVSLPAAYSEADRIEIYGFQHVHTHT</sequence>
<dbReference type="EMBL" id="JAJTJA010000009">
    <property type="protein sequence ID" value="KAH8693715.1"/>
    <property type="molecule type" value="Genomic_DNA"/>
</dbReference>
<dbReference type="PANTHER" id="PTHR14614">
    <property type="entry name" value="HEPATOCELLULAR CARCINOMA-ASSOCIATED ANTIGEN"/>
    <property type="match status" value="1"/>
</dbReference>
<name>A0AAD4PXI7_9EURO</name>
<gene>
    <name evidence="1" type="ORF">BGW36DRAFT_383562</name>
</gene>